<evidence type="ECO:0000256" key="2">
    <source>
        <dbReference type="SAM" id="Phobius"/>
    </source>
</evidence>
<dbReference type="Proteomes" id="UP000054845">
    <property type="component" value="Unassembled WGS sequence"/>
</dbReference>
<keyword evidence="2" id="KW-1133">Transmembrane helix</keyword>
<sequence length="168" mass="18669">MPVHSVYEAGPAVDAQAPTFRARRKHREQQIQEAYKLQRDAAIRGASTYGLVGLATIFTAHHYYPKFRSQTLALKSFLLSGFAIFGFVVGADTQLLTHESSQRIEENMIRTRARTELGRKGILASEAEIEKWKQETIDRLDREQGGGGGGASHQASNSSHQDVNEDAR</sequence>
<keyword evidence="4" id="KW-1185">Reference proteome</keyword>
<feature type="region of interest" description="Disordered" evidence="1">
    <location>
        <begin position="134"/>
        <end position="168"/>
    </location>
</feature>
<dbReference type="AlphaFoldDB" id="A0A0P1BK71"/>
<dbReference type="OrthoDB" id="3356019at2759"/>
<proteinExistence type="predicted"/>
<feature type="transmembrane region" description="Helical" evidence="2">
    <location>
        <begin position="46"/>
        <end position="64"/>
    </location>
</feature>
<feature type="transmembrane region" description="Helical" evidence="2">
    <location>
        <begin position="76"/>
        <end position="96"/>
    </location>
</feature>
<keyword evidence="2" id="KW-0812">Transmembrane</keyword>
<evidence type="ECO:0000313" key="3">
    <source>
        <dbReference type="EMBL" id="CEH16139.1"/>
    </source>
</evidence>
<organism evidence="3 4">
    <name type="scientific">Ceraceosorus bombacis</name>
    <dbReference type="NCBI Taxonomy" id="401625"/>
    <lineage>
        <taxon>Eukaryota</taxon>
        <taxon>Fungi</taxon>
        <taxon>Dikarya</taxon>
        <taxon>Basidiomycota</taxon>
        <taxon>Ustilaginomycotina</taxon>
        <taxon>Exobasidiomycetes</taxon>
        <taxon>Ceraceosorales</taxon>
        <taxon>Ceraceosoraceae</taxon>
        <taxon>Ceraceosorus</taxon>
    </lineage>
</organism>
<evidence type="ECO:0000313" key="4">
    <source>
        <dbReference type="Proteomes" id="UP000054845"/>
    </source>
</evidence>
<accession>A0A0P1BK71</accession>
<keyword evidence="2" id="KW-0472">Membrane</keyword>
<evidence type="ECO:0000256" key="1">
    <source>
        <dbReference type="SAM" id="MobiDB-lite"/>
    </source>
</evidence>
<dbReference type="EMBL" id="CCYA01000278">
    <property type="protein sequence ID" value="CEH16139.1"/>
    <property type="molecule type" value="Genomic_DNA"/>
</dbReference>
<reference evidence="3 4" key="1">
    <citation type="submission" date="2014-09" db="EMBL/GenBank/DDBJ databases">
        <authorList>
            <person name="Magalhaes I.L.F."/>
            <person name="Oliveira U."/>
            <person name="Santos F.R."/>
            <person name="Vidigal T.H.D.A."/>
            <person name="Brescovit A.D."/>
            <person name="Santos A.J."/>
        </authorList>
    </citation>
    <scope>NUCLEOTIDE SEQUENCE [LARGE SCALE GENOMIC DNA]</scope>
</reference>
<feature type="compositionally biased region" description="Basic and acidic residues" evidence="1">
    <location>
        <begin position="134"/>
        <end position="144"/>
    </location>
</feature>
<name>A0A0P1BK71_9BASI</name>
<protein>
    <submittedName>
        <fullName evidence="3">Uncharacterized protein</fullName>
    </submittedName>
</protein>